<feature type="domain" description="YtkA-like" evidence="1">
    <location>
        <begin position="36"/>
        <end position="120"/>
    </location>
</feature>
<dbReference type="InterPro" id="IPR013783">
    <property type="entry name" value="Ig-like_fold"/>
</dbReference>
<dbReference type="Pfam" id="PF13115">
    <property type="entry name" value="YtkA"/>
    <property type="match status" value="1"/>
</dbReference>
<accession>A0ABQ4MCI8</accession>
<evidence type="ECO:0000313" key="3">
    <source>
        <dbReference type="Proteomes" id="UP000679992"/>
    </source>
</evidence>
<gene>
    <name evidence="2" type="ORF">J42TS3_26840</name>
</gene>
<organism evidence="2 3">
    <name type="scientific">Paenibacillus vini</name>
    <dbReference type="NCBI Taxonomy" id="1476024"/>
    <lineage>
        <taxon>Bacteria</taxon>
        <taxon>Bacillati</taxon>
        <taxon>Bacillota</taxon>
        <taxon>Bacilli</taxon>
        <taxon>Bacillales</taxon>
        <taxon>Paenibacillaceae</taxon>
        <taxon>Paenibacillus</taxon>
    </lineage>
</organism>
<dbReference type="Proteomes" id="UP000679992">
    <property type="component" value="Unassembled WGS sequence"/>
</dbReference>
<name>A0ABQ4MCI8_9BACL</name>
<protein>
    <recommendedName>
        <fullName evidence="1">YtkA-like domain-containing protein</fullName>
    </recommendedName>
</protein>
<dbReference type="PROSITE" id="PS51257">
    <property type="entry name" value="PROKAR_LIPOPROTEIN"/>
    <property type="match status" value="1"/>
</dbReference>
<evidence type="ECO:0000259" key="1">
    <source>
        <dbReference type="Pfam" id="PF13115"/>
    </source>
</evidence>
<comment type="caution">
    <text evidence="2">The sequence shown here is derived from an EMBL/GenBank/DDBJ whole genome shotgun (WGS) entry which is preliminary data.</text>
</comment>
<keyword evidence="3" id="KW-1185">Reference proteome</keyword>
<dbReference type="Gene3D" id="2.60.40.10">
    <property type="entry name" value="Immunoglobulins"/>
    <property type="match status" value="1"/>
</dbReference>
<sequence>MKRMFWLPVSLAVLLLVLGGCGKKENEAHHASADNNLEPIKVELKVNPTEVQIGAKVTFEATVTHQGNNVDDANEVMFEFWKDGDKDEDHSKEIVTGSGNGKYVFETSFDEAGQYHVISHVTARDQHSMPSADLTVK</sequence>
<reference evidence="2 3" key="1">
    <citation type="submission" date="2021-03" db="EMBL/GenBank/DDBJ databases">
        <title>Antimicrobial resistance genes in bacteria isolated from Japanese honey, and their potential for conferring macrolide and lincosamide resistance in the American foulbrood pathogen Paenibacillus larvae.</title>
        <authorList>
            <person name="Okamoto M."/>
            <person name="Kumagai M."/>
            <person name="Kanamori H."/>
            <person name="Takamatsu D."/>
        </authorList>
    </citation>
    <scope>NUCLEOTIDE SEQUENCE [LARGE SCALE GENOMIC DNA]</scope>
    <source>
        <strain evidence="2 3">J42TS3</strain>
    </source>
</reference>
<proteinExistence type="predicted"/>
<evidence type="ECO:0000313" key="2">
    <source>
        <dbReference type="EMBL" id="GIP53649.1"/>
    </source>
</evidence>
<dbReference type="InterPro" id="IPR032693">
    <property type="entry name" value="YtkA-like_dom"/>
</dbReference>
<dbReference type="EMBL" id="BOSL01000007">
    <property type="protein sequence ID" value="GIP53649.1"/>
    <property type="molecule type" value="Genomic_DNA"/>
</dbReference>